<dbReference type="Pfam" id="PF09468">
    <property type="entry name" value="RNase_H2-Ydr279"/>
    <property type="match status" value="1"/>
</dbReference>
<feature type="compositionally biased region" description="Low complexity" evidence="6">
    <location>
        <begin position="281"/>
        <end position="299"/>
    </location>
</feature>
<evidence type="ECO:0000256" key="6">
    <source>
        <dbReference type="SAM" id="MobiDB-lite"/>
    </source>
</evidence>
<keyword evidence="10" id="KW-1185">Reference proteome</keyword>
<dbReference type="AlphaFoldDB" id="A0A6G1G4C8"/>
<dbReference type="InterPro" id="IPR019024">
    <property type="entry name" value="RNase_H2_suB_wHTH"/>
</dbReference>
<feature type="compositionally biased region" description="Basic residues" evidence="6">
    <location>
        <begin position="1"/>
        <end position="13"/>
    </location>
</feature>
<dbReference type="GO" id="GO:0005654">
    <property type="term" value="C:nucleoplasm"/>
    <property type="evidence" value="ECO:0007669"/>
    <property type="project" value="TreeGrafter"/>
</dbReference>
<comment type="subcellular location">
    <subcellularLocation>
        <location evidence="1">Nucleus</location>
    </subcellularLocation>
</comment>
<reference evidence="11" key="3">
    <citation type="submission" date="2025-04" db="UniProtKB">
        <authorList>
            <consortium name="RefSeq"/>
        </authorList>
    </citation>
    <scope>IDENTIFICATION</scope>
    <source>
        <strain evidence="11">CBS 781.70</strain>
    </source>
</reference>
<gene>
    <name evidence="9 11" type="ORF">P152DRAFT_435134</name>
</gene>
<feature type="compositionally biased region" description="Low complexity" evidence="6">
    <location>
        <begin position="262"/>
        <end position="273"/>
    </location>
</feature>
<dbReference type="GeneID" id="54418087"/>
<evidence type="ECO:0000313" key="11">
    <source>
        <dbReference type="RefSeq" id="XP_033534509.1"/>
    </source>
</evidence>
<evidence type="ECO:0000256" key="4">
    <source>
        <dbReference type="ARBA" id="ARBA00024778"/>
    </source>
</evidence>
<dbReference type="Gene3D" id="1.10.20.120">
    <property type="match status" value="1"/>
</dbReference>
<evidence type="ECO:0000256" key="3">
    <source>
        <dbReference type="ARBA" id="ARBA00023242"/>
    </source>
</evidence>
<dbReference type="OrthoDB" id="29098at2759"/>
<dbReference type="InterPro" id="IPR040456">
    <property type="entry name" value="RNase_H2_suB"/>
</dbReference>
<dbReference type="Proteomes" id="UP000504638">
    <property type="component" value="Unplaced"/>
</dbReference>
<feature type="region of interest" description="Disordered" evidence="6">
    <location>
        <begin position="96"/>
        <end position="128"/>
    </location>
</feature>
<feature type="domain" description="Ribonuclease H2 subunit B wHTH" evidence="7">
    <location>
        <begin position="150"/>
        <end position="343"/>
    </location>
</feature>
<proteinExistence type="predicted"/>
<feature type="region of interest" description="Disordered" evidence="6">
    <location>
        <begin position="248"/>
        <end position="314"/>
    </location>
</feature>
<dbReference type="GO" id="GO:0006401">
    <property type="term" value="P:RNA catabolic process"/>
    <property type="evidence" value="ECO:0007669"/>
    <property type="project" value="TreeGrafter"/>
</dbReference>
<evidence type="ECO:0000313" key="9">
    <source>
        <dbReference type="EMBL" id="KAF1812878.1"/>
    </source>
</evidence>
<evidence type="ECO:0000256" key="5">
    <source>
        <dbReference type="ARBA" id="ARBA00033464"/>
    </source>
</evidence>
<feature type="domain" description="Rnh202 triple barrel" evidence="8">
    <location>
        <begin position="40"/>
        <end position="147"/>
    </location>
</feature>
<feature type="region of interest" description="Disordered" evidence="6">
    <location>
        <begin position="1"/>
        <end position="37"/>
    </location>
</feature>
<accession>A0A6G1G4C8</accession>
<feature type="region of interest" description="Disordered" evidence="6">
    <location>
        <begin position="381"/>
        <end position="429"/>
    </location>
</feature>
<dbReference type="GO" id="GO:0032299">
    <property type="term" value="C:ribonuclease H2 complex"/>
    <property type="evidence" value="ECO:0007669"/>
    <property type="project" value="InterPro"/>
</dbReference>
<protein>
    <recommendedName>
        <fullName evidence="2">Ribonuclease H2 subunit B</fullName>
    </recommendedName>
    <alternativeName>
        <fullName evidence="5">Ribonuclease HI subunit B</fullName>
    </alternativeName>
</protein>
<evidence type="ECO:0000313" key="10">
    <source>
        <dbReference type="Proteomes" id="UP000504638"/>
    </source>
</evidence>
<comment type="function">
    <text evidence="4">Non catalytic subunit of RNase H2, an endonuclease that specifically degrades the RNA of RNA:DNA hybrids. Participates in DNA replication, possibly by mediating the removal of lagging-strand Okazaki fragment RNA primers during DNA replication. Mediates the excision of single ribonucleotides from DNA:RNA duplexes.</text>
</comment>
<dbReference type="PANTHER" id="PTHR13383:SF11">
    <property type="entry name" value="RIBONUCLEASE H2 SUBUNIT B"/>
    <property type="match status" value="1"/>
</dbReference>
<dbReference type="EMBL" id="ML975156">
    <property type="protein sequence ID" value="KAF1812878.1"/>
    <property type="molecule type" value="Genomic_DNA"/>
</dbReference>
<dbReference type="PANTHER" id="PTHR13383">
    <property type="entry name" value="RIBONUCLEASE H2 SUBUNIT B"/>
    <property type="match status" value="1"/>
</dbReference>
<dbReference type="InterPro" id="IPR041195">
    <property type="entry name" value="Rnh202_N"/>
</dbReference>
<evidence type="ECO:0000259" key="7">
    <source>
        <dbReference type="Pfam" id="PF09468"/>
    </source>
</evidence>
<sequence>MKTRSKPATRKAAVKGDTETQSTATKALSPRDTNPPRVLILPKGASSQSRIISLPHPATAQPNRYLCCPENGFFEFTRITAPRKIPSSWLITHGQESESSTAATRGAETVVPDQNGNSSEEKKGDCIDDPSAYISQDADLLIATRYDPVFFLLPTLHPLTTNAQQKNMFLSDEDYLDLLESTSRQWKDVLRDPPTRSRVSKTIETISDIVEAGEEKMYRCSDQKIMGLLVTRAKSMVEKGIPASMEDRFVSRPLQAPSRRVPVPSLEKQSSSSSEDKESSVDSQSTVSTSQSASTAATSILSEQPEPPTPAETETPASIVHLQRLRVALDLLLTNVPLPLCTHLNTQLSSPSSPIDFAPLTSYLSHVASLRAEVVAQSSFADNVSRKRALDDNEEAADRRAEKKRKSEDEEKKRKTESRGVKQLRKVDTSGMKKLTGFFKKAPAKG</sequence>
<feature type="compositionally biased region" description="Basic and acidic residues" evidence="6">
    <location>
        <begin position="384"/>
        <end position="428"/>
    </location>
</feature>
<evidence type="ECO:0000256" key="1">
    <source>
        <dbReference type="ARBA" id="ARBA00004123"/>
    </source>
</evidence>
<reference evidence="11" key="2">
    <citation type="submission" date="2020-04" db="EMBL/GenBank/DDBJ databases">
        <authorList>
            <consortium name="NCBI Genome Project"/>
        </authorList>
    </citation>
    <scope>NUCLEOTIDE SEQUENCE</scope>
    <source>
        <strain evidence="11">CBS 781.70</strain>
    </source>
</reference>
<keyword evidence="3" id="KW-0539">Nucleus</keyword>
<evidence type="ECO:0000256" key="2">
    <source>
        <dbReference type="ARBA" id="ARBA00019062"/>
    </source>
</evidence>
<evidence type="ECO:0000259" key="8">
    <source>
        <dbReference type="Pfam" id="PF17745"/>
    </source>
</evidence>
<dbReference type="Pfam" id="PF17745">
    <property type="entry name" value="Ydr279_N"/>
    <property type="match status" value="1"/>
</dbReference>
<dbReference type="CDD" id="cd09270">
    <property type="entry name" value="RNase_H2-B"/>
    <property type="match status" value="1"/>
</dbReference>
<reference evidence="9 11" key="1">
    <citation type="submission" date="2020-01" db="EMBL/GenBank/DDBJ databases">
        <authorList>
            <consortium name="DOE Joint Genome Institute"/>
            <person name="Haridas S."/>
            <person name="Albert R."/>
            <person name="Binder M."/>
            <person name="Bloem J."/>
            <person name="Labutti K."/>
            <person name="Salamov A."/>
            <person name="Andreopoulos B."/>
            <person name="Baker S.E."/>
            <person name="Barry K."/>
            <person name="Bills G."/>
            <person name="Bluhm B.H."/>
            <person name="Cannon C."/>
            <person name="Castanera R."/>
            <person name="Culley D.E."/>
            <person name="Daum C."/>
            <person name="Ezra D."/>
            <person name="Gonzalez J.B."/>
            <person name="Henrissat B."/>
            <person name="Kuo A."/>
            <person name="Liang C."/>
            <person name="Lipzen A."/>
            <person name="Lutzoni F."/>
            <person name="Magnuson J."/>
            <person name="Mondo S."/>
            <person name="Nolan M."/>
            <person name="Ohm R."/>
            <person name="Pangilinan J."/>
            <person name="Park H.-J."/>
            <person name="Ramirez L."/>
            <person name="Alfaro M."/>
            <person name="Sun H."/>
            <person name="Tritt A."/>
            <person name="Yoshinaga Y."/>
            <person name="Zwiers L.-H."/>
            <person name="Turgeon B.G."/>
            <person name="Goodwin S.B."/>
            <person name="Spatafora J.W."/>
            <person name="Crous P.W."/>
            <person name="Grigoriev I.V."/>
        </authorList>
    </citation>
    <scope>NUCLEOTIDE SEQUENCE</scope>
    <source>
        <strain evidence="9 11">CBS 781.70</strain>
    </source>
</reference>
<organism evidence="9">
    <name type="scientific">Eremomyces bilateralis CBS 781.70</name>
    <dbReference type="NCBI Taxonomy" id="1392243"/>
    <lineage>
        <taxon>Eukaryota</taxon>
        <taxon>Fungi</taxon>
        <taxon>Dikarya</taxon>
        <taxon>Ascomycota</taxon>
        <taxon>Pezizomycotina</taxon>
        <taxon>Dothideomycetes</taxon>
        <taxon>Dothideomycetes incertae sedis</taxon>
        <taxon>Eremomycetales</taxon>
        <taxon>Eremomycetaceae</taxon>
        <taxon>Eremomyces</taxon>
    </lineage>
</organism>
<dbReference type="RefSeq" id="XP_033534509.1">
    <property type="nucleotide sequence ID" value="XM_033677517.1"/>
</dbReference>
<name>A0A6G1G4C8_9PEZI</name>